<dbReference type="RefSeq" id="WP_149404630.1">
    <property type="nucleotide sequence ID" value="NZ_BIXY01000153.1"/>
</dbReference>
<comment type="caution">
    <text evidence="2">The sequence shown here is derived from an EMBL/GenBank/DDBJ whole genome shotgun (WGS) entry which is preliminary data.</text>
</comment>
<dbReference type="Proteomes" id="UP000322530">
    <property type="component" value="Unassembled WGS sequence"/>
</dbReference>
<feature type="region of interest" description="Disordered" evidence="1">
    <location>
        <begin position="25"/>
        <end position="129"/>
    </location>
</feature>
<evidence type="ECO:0000256" key="1">
    <source>
        <dbReference type="SAM" id="MobiDB-lite"/>
    </source>
</evidence>
<keyword evidence="3" id="KW-1185">Reference proteome</keyword>
<gene>
    <name evidence="2" type="ORF">KDI_53990</name>
</gene>
<feature type="compositionally biased region" description="Low complexity" evidence="1">
    <location>
        <begin position="27"/>
        <end position="47"/>
    </location>
</feature>
<accession>A0A5A5TKN6</accession>
<feature type="compositionally biased region" description="Pro residues" evidence="1">
    <location>
        <begin position="48"/>
        <end position="57"/>
    </location>
</feature>
<feature type="compositionally biased region" description="Pro residues" evidence="1">
    <location>
        <begin position="81"/>
        <end position="107"/>
    </location>
</feature>
<evidence type="ECO:0000313" key="2">
    <source>
        <dbReference type="EMBL" id="GCF11835.1"/>
    </source>
</evidence>
<organism evidence="2 3">
    <name type="scientific">Dictyobacter arantiisoli</name>
    <dbReference type="NCBI Taxonomy" id="2014874"/>
    <lineage>
        <taxon>Bacteria</taxon>
        <taxon>Bacillati</taxon>
        <taxon>Chloroflexota</taxon>
        <taxon>Ktedonobacteria</taxon>
        <taxon>Ktedonobacterales</taxon>
        <taxon>Dictyobacteraceae</taxon>
        <taxon>Dictyobacter</taxon>
    </lineage>
</organism>
<evidence type="ECO:0000313" key="3">
    <source>
        <dbReference type="Proteomes" id="UP000322530"/>
    </source>
</evidence>
<proteinExistence type="predicted"/>
<name>A0A5A5TKN6_9CHLR</name>
<protein>
    <recommendedName>
        <fullName evidence="4">Zinc-ribbon domain-containing protein</fullName>
    </recommendedName>
</protein>
<dbReference type="AlphaFoldDB" id="A0A5A5TKN6"/>
<evidence type="ECO:0008006" key="4">
    <source>
        <dbReference type="Google" id="ProtNLM"/>
    </source>
</evidence>
<reference evidence="2 3" key="1">
    <citation type="submission" date="2019-01" db="EMBL/GenBank/DDBJ databases">
        <title>Draft genome sequence of Dictyobacter sp. Uno17.</title>
        <authorList>
            <person name="Wang C.M."/>
            <person name="Zheng Y."/>
            <person name="Sakai Y."/>
            <person name="Abe K."/>
            <person name="Yokota A."/>
            <person name="Yabe S."/>
        </authorList>
    </citation>
    <scope>NUCLEOTIDE SEQUENCE [LARGE SCALE GENOMIC DNA]</scope>
    <source>
        <strain evidence="2 3">Uno17</strain>
    </source>
</reference>
<sequence length="258" mass="28396">MRCPYCGGLNPDTSQYCVRCGRNFTSQPTANAQQPVNQPQPTAYQPVGPRPYPPVQPARPVSQPVGNRPYPPVQPAQPARPVTPPIARPAVAPKPPQASPRPVPPATGPTAARRPNRHYNEPLTGLPPIPAAPEPPAPFPPRTFAQLKQLKEGALDYTVLNDEGGYGKKKIIRIAFRRCAPWQQVATLLKALDAYDNNKFDTLTIQGVYNQEQSTYAFTNGQLIFDRNVRLGSQTQQRFQIETDDGFSTEALRIVLAE</sequence>
<dbReference type="OrthoDB" id="161567at2"/>
<dbReference type="EMBL" id="BIXY01000153">
    <property type="protein sequence ID" value="GCF11835.1"/>
    <property type="molecule type" value="Genomic_DNA"/>
</dbReference>
<dbReference type="PRINTS" id="PR01217">
    <property type="entry name" value="PRICHEXTENSN"/>
</dbReference>